<dbReference type="RefSeq" id="WP_115263465.1">
    <property type="nucleotide sequence ID" value="NZ_UHFT01000001.1"/>
</dbReference>
<dbReference type="EMBL" id="UHFT01000001">
    <property type="protein sequence ID" value="SUN80838.1"/>
    <property type="molecule type" value="Genomic_DNA"/>
</dbReference>
<dbReference type="Proteomes" id="UP000255236">
    <property type="component" value="Unassembled WGS sequence"/>
</dbReference>
<sequence length="185" mass="21963">MVAQSKYLQTLIKDVMDNSDSNDWDLAVKEWEISDVEEDELLEESCICGKEHLRYLFTIENQLNGNVLYPIGSSCIKKFERDDLKYEVDVKEQLFKLLHAVEDNEFLQLSSEFFSRKLLRYLFEVGAFKATKWNNFEPEKDYEFMIDMFNKRNRTENQNKKAVAIILTSIKPFLQEELAHKVKNR</sequence>
<gene>
    <name evidence="1" type="ORF">NCTC11063_01561</name>
</gene>
<organism evidence="1 2">
    <name type="scientific">Streptococcus milleri</name>
    <dbReference type="NCBI Taxonomy" id="33040"/>
    <lineage>
        <taxon>Bacteria</taxon>
        <taxon>Bacillati</taxon>
        <taxon>Bacillota</taxon>
        <taxon>Bacilli</taxon>
        <taxon>Lactobacillales</taxon>
        <taxon>Streptococcaceae</taxon>
        <taxon>Streptococcus</taxon>
    </lineage>
</organism>
<keyword evidence="2" id="KW-1185">Reference proteome</keyword>
<accession>A0A380L791</accession>
<reference evidence="1" key="1">
    <citation type="submission" date="2018-06" db="EMBL/GenBank/DDBJ databases">
        <authorList>
            <consortium name="Pathogen Informatics"/>
            <person name="Doyle S."/>
        </authorList>
    </citation>
    <scope>NUCLEOTIDE SEQUENCE [LARGE SCALE GENOMIC DNA]</scope>
    <source>
        <strain evidence="1">NCTC11063</strain>
    </source>
</reference>
<protein>
    <submittedName>
        <fullName evidence="1">Uncharacterized protein</fullName>
    </submittedName>
</protein>
<evidence type="ECO:0000313" key="2">
    <source>
        <dbReference type="Proteomes" id="UP000255236"/>
    </source>
</evidence>
<evidence type="ECO:0000313" key="1">
    <source>
        <dbReference type="EMBL" id="SUN80838.1"/>
    </source>
</evidence>
<comment type="caution">
    <text evidence="1">The sequence shown here is derived from an EMBL/GenBank/DDBJ whole genome shotgun (WGS) entry which is preliminary data.</text>
</comment>
<name>A0A380L791_9STRE</name>
<proteinExistence type="predicted"/>
<dbReference type="AlphaFoldDB" id="A0A380L791"/>